<dbReference type="AlphaFoldDB" id="A0A3B1DK70"/>
<evidence type="ECO:0000259" key="1">
    <source>
        <dbReference type="Pfam" id="PF01883"/>
    </source>
</evidence>
<dbReference type="InterPro" id="IPR002744">
    <property type="entry name" value="MIP18-like"/>
</dbReference>
<accession>A0A3B1DK70</accession>
<dbReference type="Gene3D" id="3.30.300.130">
    <property type="entry name" value="Fe-S cluster assembly (FSCA)"/>
    <property type="match status" value="1"/>
</dbReference>
<name>A0A3B1DK70_9ZZZZ</name>
<dbReference type="PANTHER" id="PTHR42831">
    <property type="entry name" value="FE-S PROTEIN MATURATION AUXILIARY FACTOR YITW"/>
    <property type="match status" value="1"/>
</dbReference>
<protein>
    <recommendedName>
        <fullName evidence="1">MIP18 family-like domain-containing protein</fullName>
    </recommendedName>
</protein>
<gene>
    <name evidence="2" type="ORF">MNBD_IGNAVI01-3037</name>
</gene>
<organism evidence="2">
    <name type="scientific">hydrothermal vent metagenome</name>
    <dbReference type="NCBI Taxonomy" id="652676"/>
    <lineage>
        <taxon>unclassified sequences</taxon>
        <taxon>metagenomes</taxon>
        <taxon>ecological metagenomes</taxon>
    </lineage>
</organism>
<feature type="domain" description="MIP18 family-like" evidence="1">
    <location>
        <begin position="4"/>
        <end position="75"/>
    </location>
</feature>
<dbReference type="InterPro" id="IPR052339">
    <property type="entry name" value="Fe-S_Maturation_MIP18"/>
</dbReference>
<sequence length="98" mass="10991">MISEEKVLELLKGVIDPEIGLDIVSLGLVYNIEINEDSIDVTMTLTTPGCPMHTTITEWVNNILLQAEPDKNINVNLVWEPQWNPGLMTEEAKKELGM</sequence>
<dbReference type="SUPFAM" id="SSF117916">
    <property type="entry name" value="Fe-S cluster assembly (FSCA) domain-like"/>
    <property type="match status" value="1"/>
</dbReference>
<reference evidence="2" key="1">
    <citation type="submission" date="2018-06" db="EMBL/GenBank/DDBJ databases">
        <authorList>
            <person name="Zhirakovskaya E."/>
        </authorList>
    </citation>
    <scope>NUCLEOTIDE SEQUENCE</scope>
</reference>
<dbReference type="EMBL" id="UOGD01000435">
    <property type="protein sequence ID" value="VAX29027.1"/>
    <property type="molecule type" value="Genomic_DNA"/>
</dbReference>
<dbReference type="Pfam" id="PF01883">
    <property type="entry name" value="FeS_assembly_P"/>
    <property type="match status" value="1"/>
</dbReference>
<dbReference type="PANTHER" id="PTHR42831:SF1">
    <property type="entry name" value="FE-S PROTEIN MATURATION AUXILIARY FACTOR YITW"/>
    <property type="match status" value="1"/>
</dbReference>
<proteinExistence type="predicted"/>
<dbReference type="InterPro" id="IPR034904">
    <property type="entry name" value="FSCA_dom_sf"/>
</dbReference>
<evidence type="ECO:0000313" key="2">
    <source>
        <dbReference type="EMBL" id="VAX29027.1"/>
    </source>
</evidence>